<sequence>MYFLRGSLPWQGLKAGTEEEKSEKISEKKASTSVEALCRGYPTEFASYLHICRSLRFRDKPNYCYLKRLFRDLFIREGFQFDYVFDWTVLEYQQSQMATPPSRALPLPFLQFISAIPASRSSVLVFASQCATRHSDVHMHHPE</sequence>
<keyword evidence="2" id="KW-1185">Reference proteome</keyword>
<organism evidence="2 3">
    <name type="scientific">Rhodamnia argentea</name>
    <dbReference type="NCBI Taxonomy" id="178133"/>
    <lineage>
        <taxon>Eukaryota</taxon>
        <taxon>Viridiplantae</taxon>
        <taxon>Streptophyta</taxon>
        <taxon>Embryophyta</taxon>
        <taxon>Tracheophyta</taxon>
        <taxon>Spermatophyta</taxon>
        <taxon>Magnoliopsida</taxon>
        <taxon>eudicotyledons</taxon>
        <taxon>Gunneridae</taxon>
        <taxon>Pentapetalae</taxon>
        <taxon>rosids</taxon>
        <taxon>malvids</taxon>
        <taxon>Myrtales</taxon>
        <taxon>Myrtaceae</taxon>
        <taxon>Myrtoideae</taxon>
        <taxon>Myrteae</taxon>
        <taxon>Australasian group</taxon>
        <taxon>Rhodamnia</taxon>
    </lineage>
</organism>
<dbReference type="Gene3D" id="1.10.510.10">
    <property type="entry name" value="Transferase(Phosphotransferase) domain 1"/>
    <property type="match status" value="1"/>
</dbReference>
<dbReference type="PANTHER" id="PTHR11909">
    <property type="entry name" value="CASEIN KINASE-RELATED"/>
    <property type="match status" value="1"/>
</dbReference>
<gene>
    <name evidence="3" type="primary">LOC115753701</name>
</gene>
<dbReference type="InterPro" id="IPR050235">
    <property type="entry name" value="CK1_Ser-Thr_kinase"/>
</dbReference>
<dbReference type="SUPFAM" id="SSF56112">
    <property type="entry name" value="Protein kinase-like (PK-like)"/>
    <property type="match status" value="1"/>
</dbReference>
<dbReference type="InterPro" id="IPR011009">
    <property type="entry name" value="Kinase-like_dom_sf"/>
</dbReference>
<name>A0ABM3HB51_9MYRT</name>
<comment type="similarity">
    <text evidence="1">Belongs to the protein kinase superfamily. CK1 Ser/Thr protein kinase family. Casein kinase I subfamily.</text>
</comment>
<protein>
    <submittedName>
        <fullName evidence="3">Casein kinase 1-like protein 1 isoform X2</fullName>
    </submittedName>
</protein>
<evidence type="ECO:0000313" key="2">
    <source>
        <dbReference type="Proteomes" id="UP000827889"/>
    </source>
</evidence>
<accession>A0ABM3HB51</accession>
<evidence type="ECO:0000256" key="1">
    <source>
        <dbReference type="ARBA" id="ARBA00005926"/>
    </source>
</evidence>
<evidence type="ECO:0000313" key="3">
    <source>
        <dbReference type="RefSeq" id="XP_048133825.1"/>
    </source>
</evidence>
<dbReference type="Proteomes" id="UP000827889">
    <property type="component" value="Chromosome 4"/>
</dbReference>
<reference evidence="3" key="1">
    <citation type="submission" date="2025-08" db="UniProtKB">
        <authorList>
            <consortium name="RefSeq"/>
        </authorList>
    </citation>
    <scope>IDENTIFICATION</scope>
    <source>
        <tissue evidence="3">Leaf</tissue>
    </source>
</reference>
<proteinExistence type="inferred from homology"/>
<dbReference type="GeneID" id="115753701"/>
<dbReference type="RefSeq" id="XP_048133825.1">
    <property type="nucleotide sequence ID" value="XM_048277868.1"/>
</dbReference>